<dbReference type="EMBL" id="MU004311">
    <property type="protein sequence ID" value="KAF2658876.1"/>
    <property type="molecule type" value="Genomic_DNA"/>
</dbReference>
<sequence>MDSLPNELLIQIASHLELPPPSVVKFAQEPSSDLTRSEELHLKALSQVSWRWRKVVLPVLFKYSRITLDDAPQWVPIDARLIETMQSQLSQLSGHELQIYQKMRNKFKSTPSAFDEVFDDLQINLCRIQPGDDFLSSSTHILWFPHLPDSFVDFTHFVNKYDLKHHIKSLAVSTPREYELRHVSQADSPLIRAVAEIWSNVFAHFEPSRVIVAAPPTTLAGLLDTPMMGSDAWAFEMKMHYVELVQPGNANHSDSCRPWDTALIHRRPWSHVGYNEGSSITAYSTYEYHLKQSPKMLYLLILRLSKEVQPCCNIQSFSFVGVFPFSTNITPITKALFKIRSLRRIQFQLAPGPENNLLSTPKKLGRAQPGDLWLEWNDSYKVIAEFIDAFDFEDGAEFISTDCNEAARESEVEHYMQLLQGRGIGWKQTGTGAWLRDHSLDKATVDATYAGVV</sequence>
<reference evidence="1" key="1">
    <citation type="journal article" date="2020" name="Stud. Mycol.">
        <title>101 Dothideomycetes genomes: a test case for predicting lifestyles and emergence of pathogens.</title>
        <authorList>
            <person name="Haridas S."/>
            <person name="Albert R."/>
            <person name="Binder M."/>
            <person name="Bloem J."/>
            <person name="Labutti K."/>
            <person name="Salamov A."/>
            <person name="Andreopoulos B."/>
            <person name="Baker S."/>
            <person name="Barry K."/>
            <person name="Bills G."/>
            <person name="Bluhm B."/>
            <person name="Cannon C."/>
            <person name="Castanera R."/>
            <person name="Culley D."/>
            <person name="Daum C."/>
            <person name="Ezra D."/>
            <person name="Gonzalez J."/>
            <person name="Henrissat B."/>
            <person name="Kuo A."/>
            <person name="Liang C."/>
            <person name="Lipzen A."/>
            <person name="Lutzoni F."/>
            <person name="Magnuson J."/>
            <person name="Mondo S."/>
            <person name="Nolan M."/>
            <person name="Ohm R."/>
            <person name="Pangilinan J."/>
            <person name="Park H.-J."/>
            <person name="Ramirez L."/>
            <person name="Alfaro M."/>
            <person name="Sun H."/>
            <person name="Tritt A."/>
            <person name="Yoshinaga Y."/>
            <person name="Zwiers L.-H."/>
            <person name="Turgeon B."/>
            <person name="Goodwin S."/>
            <person name="Spatafora J."/>
            <person name="Crous P."/>
            <person name="Grigoriev I."/>
        </authorList>
    </citation>
    <scope>NUCLEOTIDE SEQUENCE</scope>
    <source>
        <strain evidence="1">CBS 122681</strain>
    </source>
</reference>
<accession>A0A6A6THF6</accession>
<dbReference type="AlphaFoldDB" id="A0A6A6THF6"/>
<protein>
    <submittedName>
        <fullName evidence="1">Uncharacterized protein</fullName>
    </submittedName>
</protein>
<evidence type="ECO:0000313" key="2">
    <source>
        <dbReference type="Proteomes" id="UP000799324"/>
    </source>
</evidence>
<proteinExistence type="predicted"/>
<dbReference type="OrthoDB" id="5296720at2759"/>
<dbReference type="CDD" id="cd09917">
    <property type="entry name" value="F-box_SF"/>
    <property type="match status" value="1"/>
</dbReference>
<gene>
    <name evidence="1" type="ORF">K491DRAFT_234818</name>
</gene>
<keyword evidence="2" id="KW-1185">Reference proteome</keyword>
<evidence type="ECO:0000313" key="1">
    <source>
        <dbReference type="EMBL" id="KAF2658876.1"/>
    </source>
</evidence>
<organism evidence="1 2">
    <name type="scientific">Lophiostoma macrostomum CBS 122681</name>
    <dbReference type="NCBI Taxonomy" id="1314788"/>
    <lineage>
        <taxon>Eukaryota</taxon>
        <taxon>Fungi</taxon>
        <taxon>Dikarya</taxon>
        <taxon>Ascomycota</taxon>
        <taxon>Pezizomycotina</taxon>
        <taxon>Dothideomycetes</taxon>
        <taxon>Pleosporomycetidae</taxon>
        <taxon>Pleosporales</taxon>
        <taxon>Lophiostomataceae</taxon>
        <taxon>Lophiostoma</taxon>
    </lineage>
</organism>
<dbReference type="Proteomes" id="UP000799324">
    <property type="component" value="Unassembled WGS sequence"/>
</dbReference>
<name>A0A6A6THF6_9PLEO</name>